<reference evidence="1 2" key="1">
    <citation type="submission" date="2019-03" db="EMBL/GenBank/DDBJ databases">
        <title>Genomic Encyclopedia of Type Strains, Phase IV (KMG-IV): sequencing the most valuable type-strain genomes for metagenomic binning, comparative biology and taxonomic classification.</title>
        <authorList>
            <person name="Goeker M."/>
        </authorList>
    </citation>
    <scope>NUCLEOTIDE SEQUENCE [LARGE SCALE GENOMIC DNA]</scope>
    <source>
        <strain evidence="1 2">DSM 24176</strain>
    </source>
</reference>
<dbReference type="GO" id="GO:0008967">
    <property type="term" value="F:phosphoglycolate phosphatase activity"/>
    <property type="evidence" value="ECO:0007669"/>
    <property type="project" value="TreeGrafter"/>
</dbReference>
<dbReference type="InterPro" id="IPR050155">
    <property type="entry name" value="HAD-like_hydrolase_sf"/>
</dbReference>
<dbReference type="AlphaFoldDB" id="A0A4V2Q1T0"/>
<evidence type="ECO:0000313" key="2">
    <source>
        <dbReference type="Proteomes" id="UP000294545"/>
    </source>
</evidence>
<keyword evidence="2" id="KW-1185">Reference proteome</keyword>
<dbReference type="PANTHER" id="PTHR43434:SF1">
    <property type="entry name" value="PHOSPHOGLYCOLATE PHOSPHATASE"/>
    <property type="match status" value="1"/>
</dbReference>
<dbReference type="Pfam" id="PF13419">
    <property type="entry name" value="HAD_2"/>
    <property type="match status" value="1"/>
</dbReference>
<dbReference type="RefSeq" id="WP_132281955.1">
    <property type="nucleotide sequence ID" value="NZ_SMGQ01000011.1"/>
</dbReference>
<dbReference type="InterPro" id="IPR006439">
    <property type="entry name" value="HAD-SF_hydro_IA"/>
</dbReference>
<comment type="caution">
    <text evidence="1">The sequence shown here is derived from an EMBL/GenBank/DDBJ whole genome shotgun (WGS) entry which is preliminary data.</text>
</comment>
<dbReference type="SFLD" id="SFLDG01129">
    <property type="entry name" value="C1.5:_HAD__Beta-PGM__Phosphata"/>
    <property type="match status" value="1"/>
</dbReference>
<gene>
    <name evidence="1" type="ORF">EDC19_1250</name>
</gene>
<dbReference type="InterPro" id="IPR023214">
    <property type="entry name" value="HAD_sf"/>
</dbReference>
<dbReference type="PANTHER" id="PTHR43434">
    <property type="entry name" value="PHOSPHOGLYCOLATE PHOSPHATASE"/>
    <property type="match status" value="1"/>
</dbReference>
<evidence type="ECO:0000313" key="1">
    <source>
        <dbReference type="EMBL" id="TCK98811.1"/>
    </source>
</evidence>
<dbReference type="EMBL" id="SMGQ01000011">
    <property type="protein sequence ID" value="TCK98811.1"/>
    <property type="molecule type" value="Genomic_DNA"/>
</dbReference>
<dbReference type="NCBIfam" id="TIGR01549">
    <property type="entry name" value="HAD-SF-IA-v1"/>
    <property type="match status" value="1"/>
</dbReference>
<dbReference type="InterPro" id="IPR023198">
    <property type="entry name" value="PGP-like_dom2"/>
</dbReference>
<dbReference type="GO" id="GO:0005829">
    <property type="term" value="C:cytosol"/>
    <property type="evidence" value="ECO:0007669"/>
    <property type="project" value="TreeGrafter"/>
</dbReference>
<dbReference type="Gene3D" id="1.10.150.240">
    <property type="entry name" value="Putative phosphatase, domain 2"/>
    <property type="match status" value="1"/>
</dbReference>
<dbReference type="SUPFAM" id="SSF56784">
    <property type="entry name" value="HAD-like"/>
    <property type="match status" value="1"/>
</dbReference>
<proteinExistence type="predicted"/>
<dbReference type="Gene3D" id="3.40.50.1000">
    <property type="entry name" value="HAD superfamily/HAD-like"/>
    <property type="match status" value="1"/>
</dbReference>
<dbReference type="OrthoDB" id="9792518at2"/>
<dbReference type="Proteomes" id="UP000294545">
    <property type="component" value="Unassembled WGS sequence"/>
</dbReference>
<dbReference type="GO" id="GO:0006281">
    <property type="term" value="P:DNA repair"/>
    <property type="evidence" value="ECO:0007669"/>
    <property type="project" value="TreeGrafter"/>
</dbReference>
<dbReference type="InterPro" id="IPR041492">
    <property type="entry name" value="HAD_2"/>
</dbReference>
<organism evidence="1 2">
    <name type="scientific">Natranaerovirga hydrolytica</name>
    <dbReference type="NCBI Taxonomy" id="680378"/>
    <lineage>
        <taxon>Bacteria</taxon>
        <taxon>Bacillati</taxon>
        <taxon>Bacillota</taxon>
        <taxon>Clostridia</taxon>
        <taxon>Lachnospirales</taxon>
        <taxon>Natranaerovirgaceae</taxon>
        <taxon>Natranaerovirga</taxon>
    </lineage>
</organism>
<sequence>MINNVKTIFFDFDGTLHDSSKIYIPAFKKAYEFLISNQVAQEKKWTDEEIASWLGYTKEEMWQKFMPDINESIRDQASDIIGNEMIGLLSTGKGYLYDHTLDTLKYLKDKDYYLVFLSNCGKAYKEKVKEVFELEHYISEFICAEDFEYIPKYEILKAIKNNYKNEMVMVGDRLKDIETGTFNNIYTIGCSYGYGTKEELKDADFIIDKISDLNKLL</sequence>
<protein>
    <submittedName>
        <fullName evidence="1">Phosphoglycolate phosphatase</fullName>
    </submittedName>
</protein>
<dbReference type="InterPro" id="IPR036412">
    <property type="entry name" value="HAD-like_sf"/>
</dbReference>
<dbReference type="SFLD" id="SFLDS00003">
    <property type="entry name" value="Haloacid_Dehalogenase"/>
    <property type="match status" value="1"/>
</dbReference>
<name>A0A4V2Q1T0_9FIRM</name>
<accession>A0A4V2Q1T0</accession>